<dbReference type="EMBL" id="KQ964255">
    <property type="protein sequence ID" value="KXJ89279.1"/>
    <property type="molecule type" value="Genomic_DNA"/>
</dbReference>
<dbReference type="PANTHER" id="PTHR11799:SF30">
    <property type="entry name" value="SERUM PARAOXONASE_ARYLESTERASE 2"/>
    <property type="match status" value="1"/>
</dbReference>
<name>A0A136IX07_9PEZI</name>
<organism evidence="1 2">
    <name type="scientific">Microdochium bolleyi</name>
    <dbReference type="NCBI Taxonomy" id="196109"/>
    <lineage>
        <taxon>Eukaryota</taxon>
        <taxon>Fungi</taxon>
        <taxon>Dikarya</taxon>
        <taxon>Ascomycota</taxon>
        <taxon>Pezizomycotina</taxon>
        <taxon>Sordariomycetes</taxon>
        <taxon>Xylariomycetidae</taxon>
        <taxon>Xylariales</taxon>
        <taxon>Microdochiaceae</taxon>
        <taxon>Microdochium</taxon>
    </lineage>
</organism>
<sequence>MSLINARTLTLPFLVLLAPWFWGRLQIIPLFWRNAPDSIPRHNLIGVGTENIAIKFADRVRSCEDVILLEDEGVAVIGCDPGRERWNTVMGIFLPGPIVSADLYIYDYKSRSTEDIEALKKIELVGFDKGKLDFHTLGMGLDEKTGTLFVANHRRDAGPAVEVFKLDTAAATATHLRTVEHGLIHAPNSIAVVSDTEFYVTNDHYFLIKHSRKLALLETYLAPPLGTVVHVKLAAGGGSGGGGKHGDIQASVVARLPYANGIEFLNATTIAVASTSNAAVYLYTVTPPNDDQAHGRQAPRLSYTGTKISLPFLPDNLSVTSSSSSRRTLMIAGHPHVPSTVKYAQTRHVCNDPAELPRATAEMQWYCMLDAHSGRATSWVSEWDPATGAVRHLYSGTEYASSATAARDDARGVGIVAGLYAKGILVWRD</sequence>
<proteinExistence type="predicted"/>
<protein>
    <recommendedName>
        <fullName evidence="3">Six-bladed beta-propeller, TolB-like protein</fullName>
    </recommendedName>
</protein>
<dbReference type="InParanoid" id="A0A136IX07"/>
<dbReference type="PANTHER" id="PTHR11799">
    <property type="entry name" value="PARAOXONASE"/>
    <property type="match status" value="1"/>
</dbReference>
<evidence type="ECO:0000313" key="1">
    <source>
        <dbReference type="EMBL" id="KXJ89279.1"/>
    </source>
</evidence>
<reference evidence="2" key="1">
    <citation type="submission" date="2016-02" db="EMBL/GenBank/DDBJ databases">
        <title>Draft genome sequence of Microdochium bolleyi, a fungal endophyte of beachgrass.</title>
        <authorList>
            <consortium name="DOE Joint Genome Institute"/>
            <person name="David A.S."/>
            <person name="May G."/>
            <person name="Haridas S."/>
            <person name="Lim J."/>
            <person name="Wang M."/>
            <person name="Labutti K."/>
            <person name="Lipzen A."/>
            <person name="Barry K."/>
            <person name="Grigoriev I.V."/>
        </authorList>
    </citation>
    <scope>NUCLEOTIDE SEQUENCE [LARGE SCALE GENOMIC DNA]</scope>
    <source>
        <strain evidence="2">J235TASD1</strain>
    </source>
</reference>
<dbReference type="Gene3D" id="2.120.10.30">
    <property type="entry name" value="TolB, C-terminal domain"/>
    <property type="match status" value="1"/>
</dbReference>
<dbReference type="InterPro" id="IPR011042">
    <property type="entry name" value="6-blade_b-propeller_TolB-like"/>
</dbReference>
<dbReference type="AlphaFoldDB" id="A0A136IX07"/>
<dbReference type="Proteomes" id="UP000070501">
    <property type="component" value="Unassembled WGS sequence"/>
</dbReference>
<dbReference type="InterPro" id="IPR051288">
    <property type="entry name" value="Serum_paraoxonase/arylesterase"/>
</dbReference>
<keyword evidence="2" id="KW-1185">Reference proteome</keyword>
<accession>A0A136IX07</accession>
<evidence type="ECO:0000313" key="2">
    <source>
        <dbReference type="Proteomes" id="UP000070501"/>
    </source>
</evidence>
<gene>
    <name evidence="1" type="ORF">Micbo1qcDRAFT_11766</name>
</gene>
<evidence type="ECO:0008006" key="3">
    <source>
        <dbReference type="Google" id="ProtNLM"/>
    </source>
</evidence>
<dbReference type="OrthoDB" id="5307922at2759"/>
<dbReference type="SUPFAM" id="SSF63829">
    <property type="entry name" value="Calcium-dependent phosphotriesterase"/>
    <property type="match status" value="1"/>
</dbReference>